<gene>
    <name evidence="11" type="ORF">HHI36_011423</name>
</gene>
<keyword evidence="3" id="KW-0853">WD repeat</keyword>
<proteinExistence type="predicted"/>
<keyword evidence="2" id="KW-0963">Cytoplasm</keyword>
<reference evidence="11 12" key="1">
    <citation type="journal article" date="2021" name="BMC Biol.">
        <title>Horizontally acquired antibacterial genes associated with adaptive radiation of ladybird beetles.</title>
        <authorList>
            <person name="Li H.S."/>
            <person name="Tang X.F."/>
            <person name="Huang Y.H."/>
            <person name="Xu Z.Y."/>
            <person name="Chen M.L."/>
            <person name="Du X.Y."/>
            <person name="Qiu B.Y."/>
            <person name="Chen P.T."/>
            <person name="Zhang W."/>
            <person name="Slipinski A."/>
            <person name="Escalona H.E."/>
            <person name="Waterhouse R.M."/>
            <person name="Zwick A."/>
            <person name="Pang H."/>
        </authorList>
    </citation>
    <scope>NUCLEOTIDE SEQUENCE [LARGE SCALE GENOMIC DNA]</scope>
    <source>
        <strain evidence="11">SYSU2018</strain>
    </source>
</reference>
<comment type="subcellular location">
    <subcellularLocation>
        <location evidence="1">Cytoplasm</location>
        <location evidence="1">Cytoskeleton</location>
        <location evidence="1">Cilium basal body</location>
    </subcellularLocation>
</comment>
<keyword evidence="8" id="KW-0966">Cell projection</keyword>
<dbReference type="PANTHER" id="PTHR14920">
    <property type="entry name" value="OSMOTIC AVOIDANCE ABNORMAL PROTEIN 1/WD REPEAT MEMBRANE PROTEIN"/>
    <property type="match status" value="1"/>
</dbReference>
<dbReference type="InterPro" id="IPR040379">
    <property type="entry name" value="WDR19/dyf-2"/>
</dbReference>
<accession>A0ABD2MLN3</accession>
<evidence type="ECO:0000256" key="2">
    <source>
        <dbReference type="ARBA" id="ARBA00022490"/>
    </source>
</evidence>
<evidence type="ECO:0000259" key="10">
    <source>
        <dbReference type="Pfam" id="PF23145"/>
    </source>
</evidence>
<evidence type="ECO:0000256" key="1">
    <source>
        <dbReference type="ARBA" id="ARBA00004120"/>
    </source>
</evidence>
<dbReference type="Proteomes" id="UP001516400">
    <property type="component" value="Unassembled WGS sequence"/>
</dbReference>
<evidence type="ECO:0000313" key="12">
    <source>
        <dbReference type="Proteomes" id="UP001516400"/>
    </source>
</evidence>
<sequence length="202" mass="22906">MFFNLLLLHSYILVRLHVKRGDHLKGARLLIRVANHISKFPSHIVPILTSTVIECHRAGLRHAAFKYASTLMNPDYRKSIDAKYVKKIEAVVRKPPKNGKGGEPLGDPLEALTPCPYCEYMLPETDIFCSNCKLNIPFCIVTGRHIVKDDLTACPECNFPAIRVEFLDILNKDESSCPMCSEKVDPKKLLKIENTEPYLDIE</sequence>
<organism evidence="11 12">
    <name type="scientific">Cryptolaemus montrouzieri</name>
    <dbReference type="NCBI Taxonomy" id="559131"/>
    <lineage>
        <taxon>Eukaryota</taxon>
        <taxon>Metazoa</taxon>
        <taxon>Ecdysozoa</taxon>
        <taxon>Arthropoda</taxon>
        <taxon>Hexapoda</taxon>
        <taxon>Insecta</taxon>
        <taxon>Pterygota</taxon>
        <taxon>Neoptera</taxon>
        <taxon>Endopterygota</taxon>
        <taxon>Coleoptera</taxon>
        <taxon>Polyphaga</taxon>
        <taxon>Cucujiformia</taxon>
        <taxon>Coccinelloidea</taxon>
        <taxon>Coccinellidae</taxon>
        <taxon>Scymninae</taxon>
        <taxon>Scymnini</taxon>
        <taxon>Cryptolaemus</taxon>
    </lineage>
</organism>
<dbReference type="InterPro" id="IPR056170">
    <property type="entry name" value="Znf_IFT121-like"/>
</dbReference>
<keyword evidence="5" id="KW-0970">Cilium biogenesis/degradation</keyword>
<feature type="chain" id="PRO_5044742441" description="IFT121-like zinc finger domain-containing protein" evidence="9">
    <location>
        <begin position="22"/>
        <end position="202"/>
    </location>
</feature>
<dbReference type="PANTHER" id="PTHR14920:SF0">
    <property type="entry name" value="WD REPEAT DOMAIN 19"/>
    <property type="match status" value="1"/>
</dbReference>
<dbReference type="Pfam" id="PF23145">
    <property type="entry name" value="Zf_2nd_IFT121"/>
    <property type="match status" value="1"/>
</dbReference>
<dbReference type="AlphaFoldDB" id="A0ABD2MLN3"/>
<evidence type="ECO:0000256" key="3">
    <source>
        <dbReference type="ARBA" id="ARBA00022574"/>
    </source>
</evidence>
<keyword evidence="6" id="KW-0969">Cilium</keyword>
<protein>
    <recommendedName>
        <fullName evidence="10">IFT121-like zinc finger domain-containing protein</fullName>
    </recommendedName>
</protein>
<evidence type="ECO:0000256" key="4">
    <source>
        <dbReference type="ARBA" id="ARBA00022737"/>
    </source>
</evidence>
<dbReference type="EMBL" id="JABFTP020000001">
    <property type="protein sequence ID" value="KAL3267292.1"/>
    <property type="molecule type" value="Genomic_DNA"/>
</dbReference>
<dbReference type="Pfam" id="PF23146">
    <property type="entry name" value="Zf_IFT144_1st"/>
    <property type="match status" value="1"/>
</dbReference>
<dbReference type="GO" id="GO:0030030">
    <property type="term" value="P:cell projection organization"/>
    <property type="evidence" value="ECO:0007669"/>
    <property type="project" value="UniProtKB-KW"/>
</dbReference>
<keyword evidence="7" id="KW-0206">Cytoskeleton</keyword>
<name>A0ABD2MLN3_9CUCU</name>
<keyword evidence="4" id="KW-0677">Repeat</keyword>
<evidence type="ECO:0000256" key="5">
    <source>
        <dbReference type="ARBA" id="ARBA00022794"/>
    </source>
</evidence>
<keyword evidence="9" id="KW-0732">Signal</keyword>
<evidence type="ECO:0000256" key="9">
    <source>
        <dbReference type="SAM" id="SignalP"/>
    </source>
</evidence>
<evidence type="ECO:0000256" key="7">
    <source>
        <dbReference type="ARBA" id="ARBA00023212"/>
    </source>
</evidence>
<evidence type="ECO:0000256" key="6">
    <source>
        <dbReference type="ARBA" id="ARBA00023069"/>
    </source>
</evidence>
<evidence type="ECO:0000256" key="8">
    <source>
        <dbReference type="ARBA" id="ARBA00023273"/>
    </source>
</evidence>
<feature type="signal peptide" evidence="9">
    <location>
        <begin position="1"/>
        <end position="21"/>
    </location>
</feature>
<evidence type="ECO:0000313" key="11">
    <source>
        <dbReference type="EMBL" id="KAL3267292.1"/>
    </source>
</evidence>
<feature type="domain" description="IFT121-like zinc finger" evidence="10">
    <location>
        <begin position="137"/>
        <end position="184"/>
    </location>
</feature>
<keyword evidence="12" id="KW-1185">Reference proteome</keyword>
<comment type="caution">
    <text evidence="11">The sequence shown here is derived from an EMBL/GenBank/DDBJ whole genome shotgun (WGS) entry which is preliminary data.</text>
</comment>